<dbReference type="InterPro" id="IPR038309">
    <property type="entry name" value="Rsd/AlgQ_sf"/>
</dbReference>
<name>A0ABS7DGN1_9GAMM</name>
<evidence type="ECO:0000313" key="4">
    <source>
        <dbReference type="EMBL" id="MBW7570423.1"/>
    </source>
</evidence>
<gene>
    <name evidence="4" type="ORF">J5V48_05880</name>
</gene>
<organism evidence="4 5">
    <name type="scientific">Succinivibrio faecicola</name>
    <dbReference type="NCBI Taxonomy" id="2820300"/>
    <lineage>
        <taxon>Bacteria</taxon>
        <taxon>Pseudomonadati</taxon>
        <taxon>Pseudomonadota</taxon>
        <taxon>Gammaproteobacteria</taxon>
        <taxon>Aeromonadales</taxon>
        <taxon>Succinivibrionaceae</taxon>
        <taxon>Succinivibrio</taxon>
    </lineage>
</organism>
<accession>A0ABS7DGN1</accession>
<comment type="caution">
    <text evidence="4">The sequence shown here is derived from an EMBL/GenBank/DDBJ whole genome shotgun (WGS) entry which is preliminary data.</text>
</comment>
<proteinExistence type="inferred from homology"/>
<dbReference type="InterPro" id="IPR007448">
    <property type="entry name" value="Sigma70_reg_Rsd_AlgQ"/>
</dbReference>
<protein>
    <submittedName>
        <fullName evidence="4">Sigma D regulator</fullName>
    </submittedName>
</protein>
<dbReference type="EMBL" id="JAGFNY010000017">
    <property type="protein sequence ID" value="MBW7570423.1"/>
    <property type="molecule type" value="Genomic_DNA"/>
</dbReference>
<comment type="similarity">
    <text evidence="3">Belongs to the Rsd/AlgQ family.</text>
</comment>
<keyword evidence="5" id="KW-1185">Reference proteome</keyword>
<dbReference type="RefSeq" id="WP_219937646.1">
    <property type="nucleotide sequence ID" value="NZ_JAGFNY010000017.1"/>
</dbReference>
<reference evidence="4 5" key="1">
    <citation type="submission" date="2021-03" db="EMBL/GenBank/DDBJ databases">
        <title>Succinivibrio sp. nov. isolated from feces of cow.</title>
        <authorList>
            <person name="Choi J.-Y."/>
        </authorList>
    </citation>
    <scope>NUCLEOTIDE SEQUENCE [LARGE SCALE GENOMIC DNA]</scope>
    <source>
        <strain evidence="4 5">AGMB01872</strain>
    </source>
</reference>
<sequence>MGVSDFGKKFNTTLQNVDEKYSWINDMIKARQELVIMYIKLLNVSLSRSSNQKDVCYPSYEDVTDFCNHLIDYISHGHFDLYPKIIELIENCSGRSLSIANRTMPRIEQTTDFLMKFTDKYADDLDEGKMQTLKKDLESVGKCLELRLKNEDRLIIALRLVHTIVTQI</sequence>
<keyword evidence="2 3" id="KW-0804">Transcription</keyword>
<dbReference type="Gene3D" id="1.20.120.1370">
    <property type="entry name" value="Regulator of RNA polymerase sigma(70) subunit, domain 4"/>
    <property type="match status" value="1"/>
</dbReference>
<dbReference type="Proteomes" id="UP000731465">
    <property type="component" value="Unassembled WGS sequence"/>
</dbReference>
<evidence type="ECO:0000313" key="5">
    <source>
        <dbReference type="Proteomes" id="UP000731465"/>
    </source>
</evidence>
<dbReference type="Pfam" id="PF04353">
    <property type="entry name" value="Rsd_AlgQ"/>
    <property type="match status" value="1"/>
</dbReference>
<keyword evidence="1 3" id="KW-0805">Transcription regulation</keyword>
<evidence type="ECO:0000256" key="1">
    <source>
        <dbReference type="ARBA" id="ARBA00023015"/>
    </source>
</evidence>
<evidence type="ECO:0000256" key="3">
    <source>
        <dbReference type="RuleBase" id="RU004409"/>
    </source>
</evidence>
<evidence type="ECO:0000256" key="2">
    <source>
        <dbReference type="ARBA" id="ARBA00023163"/>
    </source>
</evidence>